<comment type="caution">
    <text evidence="4">The sequence shown here is derived from an EMBL/GenBank/DDBJ whole genome shotgun (WGS) entry which is preliminary data.</text>
</comment>
<dbReference type="SMART" id="SM00369">
    <property type="entry name" value="LRR_TYP"/>
    <property type="match status" value="10"/>
</dbReference>
<evidence type="ECO:0000313" key="5">
    <source>
        <dbReference type="Proteomes" id="UP001586593"/>
    </source>
</evidence>
<dbReference type="PANTHER" id="PTHR48051:SF27">
    <property type="entry name" value="LEUCINE-RICH REPEAT-CONTAINING PROTEIN 40"/>
    <property type="match status" value="1"/>
</dbReference>
<feature type="compositionally biased region" description="Polar residues" evidence="3">
    <location>
        <begin position="83"/>
        <end position="97"/>
    </location>
</feature>
<sequence>MEEHLPPNRTSGIPRLSSKQTPSRLPVPRPTSIRPSPSRESLSTIRNPKLRATPSRDQLVSSTVPSARSPEIGQPSLTPAVASKSSSGRPPNLSGQRPTAKAAPARSLGARKPSAQRLASPSFASATSVESSVELRQAAEPLDELANVDLAVRRTKSQILKPRASLAERTIETLAQIPSSPAVKGRPSAFYDPESARKNPRSRPGSSHQSDGSNRAPSRAGSRPGSSAGPNDEAANFRTSTTAFRNPLYTIDGTPSRSRPTTASFKTPSKSVGRRSMPVRQSLPPTFQRSRTPSPEKREPAVRVPLFESKTIGSRSVKPRASVSGLFKKPSVPALDRKIATTTTPRKVSSASQRSSATSTEGTNPSSASAASATTAGTMDSAETPSALSMRKSSAALREQIAKAKAAKRAAASRQASASQLPESDDPGSPLVPIDSSFDFGLGPYGFNQDRDDASKAKLLRGRIESARTSGRLNIAAMELKEIPQEVLNMYNTESTGAYDGSWAESVDLTRFVAADNELEMIDDSVFPDRDPQELAEDEDSQGNIFGGLETLDLHGNVLIALPMGLRRLSLLTSLNLSQNRLSNNSIEVISQLNSLKDLKLGGNLLYGPLDPSFSNLVNLEILDLHGNNISSLPSNFGNLSRLRILILSENNFESLPFDILATLPLIDLQARKNQLSGTLIADTVDCFPTLQSLDVSANQLTHIVPAPGHVLRMPSLHQIYVSMNRLQSLPDVSGWTSLVTLSADENSINAIPDGFTTLGELRSADFSSNDIRTVPAEIGRMENLAMLRLSGNPLRDKQFSSIGTEQIKDILAARLEPVSQPDETPVDETSIGRALDFHLDQQGTTEAERVEENDDSRSDLDDFATPPTSAPHSPARSRSHTLSGQVWPVKAGGVLDRSHTQSSVLHPVVCSKVAADHVVREVQLHHNLFASLPDSLSFFAQTLTSLSLSHNQLVGETYIGGVNGAEELELPVLKELNLANNHITSLMPLVARLCAPQLQKLDVSFNRIGALPPGSQLRSSFPELTVLFISNNHLVDLEPESIRGMRVVDASNNDIAHLNPRLGLLGGSGGLERLDVGGNRFRVPRWNVLERGTEATLRWLRGRVPVAEMATWKGDEDEEVGPDDVD</sequence>
<dbReference type="SUPFAM" id="SSF52058">
    <property type="entry name" value="L domain-like"/>
    <property type="match status" value="2"/>
</dbReference>
<feature type="compositionally biased region" description="Polar residues" evidence="3">
    <location>
        <begin position="204"/>
        <end position="213"/>
    </location>
</feature>
<feature type="compositionally biased region" description="Polar residues" evidence="3">
    <location>
        <begin position="117"/>
        <end position="131"/>
    </location>
</feature>
<dbReference type="InterPro" id="IPR003591">
    <property type="entry name" value="Leu-rich_rpt_typical-subtyp"/>
</dbReference>
<protein>
    <recommendedName>
        <fullName evidence="6">Leucine-rich repeat-containing protein 40</fullName>
    </recommendedName>
</protein>
<evidence type="ECO:0000256" key="3">
    <source>
        <dbReference type="SAM" id="MobiDB-lite"/>
    </source>
</evidence>
<keyword evidence="5" id="KW-1185">Reference proteome</keyword>
<accession>A0ABR3W8R7</accession>
<feature type="compositionally biased region" description="Low complexity" evidence="3">
    <location>
        <begin position="30"/>
        <end position="39"/>
    </location>
</feature>
<dbReference type="InterPro" id="IPR032675">
    <property type="entry name" value="LRR_dom_sf"/>
</dbReference>
<feature type="compositionally biased region" description="Basic and acidic residues" evidence="3">
    <location>
        <begin position="847"/>
        <end position="861"/>
    </location>
</feature>
<evidence type="ECO:0000313" key="4">
    <source>
        <dbReference type="EMBL" id="KAL1856299.1"/>
    </source>
</evidence>
<evidence type="ECO:0008006" key="6">
    <source>
        <dbReference type="Google" id="ProtNLM"/>
    </source>
</evidence>
<feature type="compositionally biased region" description="Polar residues" evidence="3">
    <location>
        <begin position="283"/>
        <end position="293"/>
    </location>
</feature>
<dbReference type="Proteomes" id="UP001586593">
    <property type="component" value="Unassembled WGS sequence"/>
</dbReference>
<proteinExistence type="predicted"/>
<dbReference type="Pfam" id="PF13516">
    <property type="entry name" value="LRR_6"/>
    <property type="match status" value="1"/>
</dbReference>
<dbReference type="PROSITE" id="PS51450">
    <property type="entry name" value="LRR"/>
    <property type="match status" value="4"/>
</dbReference>
<keyword evidence="1" id="KW-0433">Leucine-rich repeat</keyword>
<feature type="compositionally biased region" description="Polar residues" evidence="3">
    <location>
        <begin position="377"/>
        <end position="387"/>
    </location>
</feature>
<reference evidence="4 5" key="1">
    <citation type="journal article" date="2024" name="Commun. Biol.">
        <title>Comparative genomic analysis of thermophilic fungi reveals convergent evolutionary adaptations and gene losses.</title>
        <authorList>
            <person name="Steindorff A.S."/>
            <person name="Aguilar-Pontes M.V."/>
            <person name="Robinson A.J."/>
            <person name="Andreopoulos B."/>
            <person name="LaButti K."/>
            <person name="Kuo A."/>
            <person name="Mondo S."/>
            <person name="Riley R."/>
            <person name="Otillar R."/>
            <person name="Haridas S."/>
            <person name="Lipzen A."/>
            <person name="Grimwood J."/>
            <person name="Schmutz J."/>
            <person name="Clum A."/>
            <person name="Reid I.D."/>
            <person name="Moisan M.C."/>
            <person name="Butler G."/>
            <person name="Nguyen T.T.M."/>
            <person name="Dewar K."/>
            <person name="Conant G."/>
            <person name="Drula E."/>
            <person name="Henrissat B."/>
            <person name="Hansel C."/>
            <person name="Singer S."/>
            <person name="Hutchinson M.I."/>
            <person name="de Vries R.P."/>
            <person name="Natvig D.O."/>
            <person name="Powell A.J."/>
            <person name="Tsang A."/>
            <person name="Grigoriev I.V."/>
        </authorList>
    </citation>
    <scope>NUCLEOTIDE SEQUENCE [LARGE SCALE GENOMIC DNA]</scope>
    <source>
        <strain evidence="4 5">ATCC 24622</strain>
    </source>
</reference>
<dbReference type="SMART" id="SM00364">
    <property type="entry name" value="LRR_BAC"/>
    <property type="match status" value="7"/>
</dbReference>
<dbReference type="Pfam" id="PF00560">
    <property type="entry name" value="LRR_1"/>
    <property type="match status" value="1"/>
</dbReference>
<evidence type="ECO:0000256" key="2">
    <source>
        <dbReference type="ARBA" id="ARBA00022737"/>
    </source>
</evidence>
<feature type="compositionally biased region" description="Low complexity" evidence="3">
    <location>
        <begin position="215"/>
        <end position="230"/>
    </location>
</feature>
<dbReference type="InterPro" id="IPR050216">
    <property type="entry name" value="LRR_domain-containing"/>
</dbReference>
<feature type="compositionally biased region" description="Low complexity" evidence="3">
    <location>
        <begin position="866"/>
        <end position="877"/>
    </location>
</feature>
<dbReference type="InterPro" id="IPR001611">
    <property type="entry name" value="Leu-rich_rpt"/>
</dbReference>
<dbReference type="PANTHER" id="PTHR48051">
    <property type="match status" value="1"/>
</dbReference>
<feature type="compositionally biased region" description="Polar residues" evidence="3">
    <location>
        <begin position="55"/>
        <end position="66"/>
    </location>
</feature>
<dbReference type="EMBL" id="JAZHXJ010000601">
    <property type="protein sequence ID" value="KAL1856299.1"/>
    <property type="molecule type" value="Genomic_DNA"/>
</dbReference>
<feature type="region of interest" description="Disordered" evidence="3">
    <location>
        <begin position="154"/>
        <end position="435"/>
    </location>
</feature>
<dbReference type="Gene3D" id="3.80.10.10">
    <property type="entry name" value="Ribonuclease Inhibitor"/>
    <property type="match status" value="3"/>
</dbReference>
<evidence type="ECO:0000256" key="1">
    <source>
        <dbReference type="ARBA" id="ARBA00022614"/>
    </source>
</evidence>
<dbReference type="Pfam" id="PF13855">
    <property type="entry name" value="LRR_8"/>
    <property type="match status" value="1"/>
</dbReference>
<name>A0ABR3W8R7_9PEZI</name>
<gene>
    <name evidence="4" type="ORF">VTK73DRAFT_8397</name>
</gene>
<feature type="compositionally biased region" description="Low complexity" evidence="3">
    <location>
        <begin position="349"/>
        <end position="376"/>
    </location>
</feature>
<feature type="region of interest" description="Disordered" evidence="3">
    <location>
        <begin position="839"/>
        <end position="884"/>
    </location>
</feature>
<feature type="compositionally biased region" description="Polar residues" evidence="3">
    <location>
        <begin position="253"/>
        <end position="270"/>
    </location>
</feature>
<feature type="region of interest" description="Disordered" evidence="3">
    <location>
        <begin position="1"/>
        <end position="135"/>
    </location>
</feature>
<feature type="compositionally biased region" description="Low complexity" evidence="3">
    <location>
        <begin position="409"/>
        <end position="420"/>
    </location>
</feature>
<keyword evidence="2" id="KW-0677">Repeat</keyword>
<organism evidence="4 5">
    <name type="scientific">Phialemonium thermophilum</name>
    <dbReference type="NCBI Taxonomy" id="223376"/>
    <lineage>
        <taxon>Eukaryota</taxon>
        <taxon>Fungi</taxon>
        <taxon>Dikarya</taxon>
        <taxon>Ascomycota</taxon>
        <taxon>Pezizomycotina</taxon>
        <taxon>Sordariomycetes</taxon>
        <taxon>Sordariomycetidae</taxon>
        <taxon>Cephalothecales</taxon>
        <taxon>Cephalothecaceae</taxon>
        <taxon>Phialemonium</taxon>
    </lineage>
</organism>